<organism evidence="1 2">
    <name type="scientific">Naganishia onofrii</name>
    <dbReference type="NCBI Taxonomy" id="1851511"/>
    <lineage>
        <taxon>Eukaryota</taxon>
        <taxon>Fungi</taxon>
        <taxon>Dikarya</taxon>
        <taxon>Basidiomycota</taxon>
        <taxon>Agaricomycotina</taxon>
        <taxon>Tremellomycetes</taxon>
        <taxon>Filobasidiales</taxon>
        <taxon>Filobasidiaceae</taxon>
        <taxon>Naganishia</taxon>
    </lineage>
</organism>
<keyword evidence="2" id="KW-1185">Reference proteome</keyword>
<dbReference type="EMBL" id="JASBWV010000014">
    <property type="protein sequence ID" value="KAJ9122773.1"/>
    <property type="molecule type" value="Genomic_DNA"/>
</dbReference>
<comment type="caution">
    <text evidence="1">The sequence shown here is derived from an EMBL/GenBank/DDBJ whole genome shotgun (WGS) entry which is preliminary data.</text>
</comment>
<evidence type="ECO:0000313" key="2">
    <source>
        <dbReference type="Proteomes" id="UP001234202"/>
    </source>
</evidence>
<sequence>MGPPEEGKGGWAEKIKGAKYWVWSKGESLMDRIEAEEWALKSINPALPAVPSSADSSYRIPIIFPSSHPSVSSSSALPDELRAHLASRIPHHKRLLIRSLILLPFTIPVAALPVIPNLPGFYVAFRAYSHWKALQGAKWLSEAVGEVGEAGKVEVVPSDALAGCLVVASLDGSSASSSPTASAHELSNTAPDSTSTPASQPTGTPMSVEFSGDTMREKTTEMLNLTHGDAGHKEAETKKASDDGVNHSSSEVSHDTTFTPSSLVHPSQRSGSSNTFSESTIDTAQQKITSSTPQIVSAHSDDTSKTGQDRKVDANIYFPTSSVPRLVKAFDLSPHEVVDVTRAAMQARIRWVKAIKESSKTA</sequence>
<name>A0ACC2XG26_9TREE</name>
<proteinExistence type="predicted"/>
<accession>A0ACC2XG26</accession>
<gene>
    <name evidence="1" type="ORF">QFC24_004203</name>
</gene>
<protein>
    <submittedName>
        <fullName evidence="1">Uncharacterized protein</fullName>
    </submittedName>
</protein>
<evidence type="ECO:0000313" key="1">
    <source>
        <dbReference type="EMBL" id="KAJ9122773.1"/>
    </source>
</evidence>
<dbReference type="Proteomes" id="UP001234202">
    <property type="component" value="Unassembled WGS sequence"/>
</dbReference>
<reference evidence="1" key="1">
    <citation type="submission" date="2023-04" db="EMBL/GenBank/DDBJ databases">
        <title>Draft Genome sequencing of Naganishia species isolated from polar environments using Oxford Nanopore Technology.</title>
        <authorList>
            <person name="Leo P."/>
            <person name="Venkateswaran K."/>
        </authorList>
    </citation>
    <scope>NUCLEOTIDE SEQUENCE</scope>
    <source>
        <strain evidence="1">DBVPG 5303</strain>
    </source>
</reference>